<protein>
    <submittedName>
        <fullName evidence="13">Nuclear pore protein Seh1</fullName>
    </submittedName>
</protein>
<name>A0A0F4GC10_9PEZI</name>
<comment type="similarity">
    <text evidence="2">Belongs to the WD repeat SEC13 family.</text>
</comment>
<dbReference type="EMBL" id="LAFY01004221">
    <property type="protein sequence ID" value="KJX93745.1"/>
    <property type="molecule type" value="Genomic_DNA"/>
</dbReference>
<evidence type="ECO:0000256" key="7">
    <source>
        <dbReference type="ARBA" id="ARBA00022927"/>
    </source>
</evidence>
<dbReference type="InterPro" id="IPR015943">
    <property type="entry name" value="WD40/YVTN_repeat-like_dom_sf"/>
</dbReference>
<evidence type="ECO:0000256" key="9">
    <source>
        <dbReference type="ARBA" id="ARBA00023132"/>
    </source>
</evidence>
<organism evidence="13 14">
    <name type="scientific">Zymoseptoria brevis</name>
    <dbReference type="NCBI Taxonomy" id="1047168"/>
    <lineage>
        <taxon>Eukaryota</taxon>
        <taxon>Fungi</taxon>
        <taxon>Dikarya</taxon>
        <taxon>Ascomycota</taxon>
        <taxon>Pezizomycotina</taxon>
        <taxon>Dothideomycetes</taxon>
        <taxon>Dothideomycetidae</taxon>
        <taxon>Mycosphaerellales</taxon>
        <taxon>Mycosphaerellaceae</taxon>
        <taxon>Zymoseptoria</taxon>
    </lineage>
</organism>
<dbReference type="GO" id="GO:0031080">
    <property type="term" value="C:nuclear pore outer ring"/>
    <property type="evidence" value="ECO:0007669"/>
    <property type="project" value="TreeGrafter"/>
</dbReference>
<evidence type="ECO:0000313" key="14">
    <source>
        <dbReference type="Proteomes" id="UP000033647"/>
    </source>
</evidence>
<dbReference type="InterPro" id="IPR001680">
    <property type="entry name" value="WD40_rpt"/>
</dbReference>
<evidence type="ECO:0000256" key="11">
    <source>
        <dbReference type="PROSITE-ProRule" id="PRU00221"/>
    </source>
</evidence>
<dbReference type="GO" id="GO:0015031">
    <property type="term" value="P:protein transport"/>
    <property type="evidence" value="ECO:0007669"/>
    <property type="project" value="UniProtKB-KW"/>
</dbReference>
<accession>A0A0F4GC10</accession>
<feature type="region of interest" description="Disordered" evidence="12">
    <location>
        <begin position="282"/>
        <end position="307"/>
    </location>
</feature>
<evidence type="ECO:0000256" key="8">
    <source>
        <dbReference type="ARBA" id="ARBA00023010"/>
    </source>
</evidence>
<dbReference type="AlphaFoldDB" id="A0A0F4GC10"/>
<dbReference type="InterPro" id="IPR036322">
    <property type="entry name" value="WD40_repeat_dom_sf"/>
</dbReference>
<evidence type="ECO:0000256" key="10">
    <source>
        <dbReference type="ARBA" id="ARBA00023242"/>
    </source>
</evidence>
<feature type="repeat" description="WD" evidence="11">
    <location>
        <begin position="57"/>
        <end position="100"/>
    </location>
</feature>
<dbReference type="GO" id="GO:0035859">
    <property type="term" value="C:Seh1-associated complex"/>
    <property type="evidence" value="ECO:0007669"/>
    <property type="project" value="TreeGrafter"/>
</dbReference>
<dbReference type="GO" id="GO:0051028">
    <property type="term" value="P:mRNA transport"/>
    <property type="evidence" value="ECO:0007669"/>
    <property type="project" value="UniProtKB-KW"/>
</dbReference>
<dbReference type="Proteomes" id="UP000033647">
    <property type="component" value="Unassembled WGS sequence"/>
</dbReference>
<dbReference type="PROSITE" id="PS50082">
    <property type="entry name" value="WD_REPEATS_2"/>
    <property type="match status" value="3"/>
</dbReference>
<dbReference type="PROSITE" id="PS50294">
    <property type="entry name" value="WD_REPEATS_REGION"/>
    <property type="match status" value="1"/>
</dbReference>
<dbReference type="OrthoDB" id="5566198at2759"/>
<keyword evidence="14" id="KW-1185">Reference proteome</keyword>
<evidence type="ECO:0000313" key="13">
    <source>
        <dbReference type="EMBL" id="KJX93745.1"/>
    </source>
</evidence>
<evidence type="ECO:0000256" key="6">
    <source>
        <dbReference type="ARBA" id="ARBA00022816"/>
    </source>
</evidence>
<dbReference type="PANTHER" id="PTHR11024">
    <property type="entry name" value="NUCLEAR PORE COMPLEX PROTEIN SEC13 / SEH1 FAMILY MEMBER"/>
    <property type="match status" value="1"/>
</dbReference>
<dbReference type="GO" id="GO:0034198">
    <property type="term" value="P:cellular response to amino acid starvation"/>
    <property type="evidence" value="ECO:0007669"/>
    <property type="project" value="TreeGrafter"/>
</dbReference>
<dbReference type="STRING" id="1047168.A0A0F4GC10"/>
<comment type="caution">
    <text evidence="13">The sequence shown here is derived from an EMBL/GenBank/DDBJ whole genome shotgun (WGS) entry which is preliminary data.</text>
</comment>
<keyword evidence="10" id="KW-0539">Nucleus</keyword>
<feature type="repeat" description="WD" evidence="11">
    <location>
        <begin position="337"/>
        <end position="369"/>
    </location>
</feature>
<evidence type="ECO:0000256" key="5">
    <source>
        <dbReference type="ARBA" id="ARBA00022737"/>
    </source>
</evidence>
<comment type="subcellular location">
    <subcellularLocation>
        <location evidence="1">Nucleus</location>
        <location evidence="1">Nuclear pore complex</location>
    </subcellularLocation>
</comment>
<proteinExistence type="inferred from homology"/>
<evidence type="ECO:0000256" key="4">
    <source>
        <dbReference type="ARBA" id="ARBA00022574"/>
    </source>
</evidence>
<dbReference type="Pfam" id="PF00400">
    <property type="entry name" value="WD40"/>
    <property type="match status" value="4"/>
</dbReference>
<keyword evidence="7" id="KW-0653">Protein transport</keyword>
<keyword evidence="9" id="KW-0906">Nuclear pore complex</keyword>
<evidence type="ECO:0000256" key="3">
    <source>
        <dbReference type="ARBA" id="ARBA00022448"/>
    </source>
</evidence>
<dbReference type="InterPro" id="IPR037363">
    <property type="entry name" value="Sec13/Seh1_fam"/>
</dbReference>
<dbReference type="PANTHER" id="PTHR11024:SF3">
    <property type="entry name" value="NUCLEOPORIN SEH1"/>
    <property type="match status" value="1"/>
</dbReference>
<keyword evidence="3" id="KW-0813">Transport</keyword>
<keyword evidence="6" id="KW-0509">mRNA transport</keyword>
<dbReference type="GO" id="GO:0005198">
    <property type="term" value="F:structural molecule activity"/>
    <property type="evidence" value="ECO:0007669"/>
    <property type="project" value="InterPro"/>
</dbReference>
<feature type="repeat" description="WD" evidence="11">
    <location>
        <begin position="11"/>
        <end position="43"/>
    </location>
</feature>
<evidence type="ECO:0000256" key="12">
    <source>
        <dbReference type="SAM" id="MobiDB-lite"/>
    </source>
</evidence>
<dbReference type="GO" id="GO:1904263">
    <property type="term" value="P:positive regulation of TORC1 signaling"/>
    <property type="evidence" value="ECO:0007669"/>
    <property type="project" value="TreeGrafter"/>
</dbReference>
<dbReference type="SUPFAM" id="SSF50978">
    <property type="entry name" value="WD40 repeat-like"/>
    <property type="match status" value="1"/>
</dbReference>
<dbReference type="SMART" id="SM00320">
    <property type="entry name" value="WD40"/>
    <property type="match status" value="4"/>
</dbReference>
<feature type="compositionally biased region" description="Low complexity" evidence="12">
    <location>
        <begin position="289"/>
        <end position="303"/>
    </location>
</feature>
<sequence>MTSNNGFHRFSHGHQDLLLAVSYNFYGTRMASASADHKVKVWDRNDQTGQWIVTDVWTAHDAEVTDVKWNGPFVGEHLATIGEDGLLKIWQEDVNEPANSGGRFKPIFQQTTYTGVPYASLDLKNIGAETYLAMITRDGYLTICSPEDHDDLSAWRVMWSDYLVPTPPRTEETAFRLSWHKEKIPAWPAVLAGLDRKSLSLAVAVGTSVRVFRTDKDRKFYTAAVLEGATELVRDVDWANGSMRGFDAIATASKDGHIRIYELHTLGAASLPTSLAVSVAGDNENSHNTSTSSLTKPTTTTKSGIGAGLALGTRGSRDENARAPGAVKQEAKLVAEIAAHSHVPWRVSWAPMADMLLSTGDDGCTRIWKKSVEGKWAEAAEIDVFKGV</sequence>
<evidence type="ECO:0000256" key="2">
    <source>
        <dbReference type="ARBA" id="ARBA00010102"/>
    </source>
</evidence>
<keyword evidence="8" id="KW-0811">Translocation</keyword>
<dbReference type="Gene3D" id="2.130.10.10">
    <property type="entry name" value="YVTN repeat-like/Quinoprotein amine dehydrogenase"/>
    <property type="match status" value="1"/>
</dbReference>
<evidence type="ECO:0000256" key="1">
    <source>
        <dbReference type="ARBA" id="ARBA00004567"/>
    </source>
</evidence>
<keyword evidence="5" id="KW-0677">Repeat</keyword>
<keyword evidence="4 11" id="KW-0853">WD repeat</keyword>
<reference evidence="13 14" key="1">
    <citation type="submission" date="2015-03" db="EMBL/GenBank/DDBJ databases">
        <title>RNA-seq based gene annotation and comparative genomics of four Zymoseptoria species reveal species-specific pathogenicity related genes and transposable element activity.</title>
        <authorList>
            <person name="Grandaubert J."/>
            <person name="Bhattacharyya A."/>
            <person name="Stukenbrock E.H."/>
        </authorList>
    </citation>
    <scope>NUCLEOTIDE SEQUENCE [LARGE SCALE GENOMIC DNA]</scope>
    <source>
        <strain evidence="13 14">Zb18110</strain>
    </source>
</reference>
<gene>
    <name evidence="13" type="ORF">TI39_contig4262g00003</name>
</gene>